<proteinExistence type="predicted"/>
<accession>A0AAQ4DIC8</accession>
<reference evidence="2 3" key="1">
    <citation type="journal article" date="2023" name="Arcadia Sci">
        <title>De novo assembly of a long-read Amblyomma americanum tick genome.</title>
        <authorList>
            <person name="Chou S."/>
            <person name="Poskanzer K.E."/>
            <person name="Rollins M."/>
            <person name="Thuy-Boun P.S."/>
        </authorList>
    </citation>
    <scope>NUCLEOTIDE SEQUENCE [LARGE SCALE GENOMIC DNA]</scope>
    <source>
        <strain evidence="2">F_SG_1</strain>
        <tissue evidence="2">Salivary glands</tissue>
    </source>
</reference>
<comment type="caution">
    <text evidence="2">The sequence shown here is derived from an EMBL/GenBank/DDBJ whole genome shotgun (WGS) entry which is preliminary data.</text>
</comment>
<feature type="compositionally biased region" description="Basic and acidic residues" evidence="1">
    <location>
        <begin position="56"/>
        <end position="73"/>
    </location>
</feature>
<dbReference type="AlphaFoldDB" id="A0AAQ4DIC8"/>
<evidence type="ECO:0000313" key="2">
    <source>
        <dbReference type="EMBL" id="KAK8762218.1"/>
    </source>
</evidence>
<sequence length="223" mass="23954">MPGRPKGEGRRRNSESEPITGETDVPRTSPPEQTVRTEEPPAPTPPPPAVPPSDQGSHEATDFDKPPAPKGRDVGTLPVVSVGGKLDTFLHDAEKSAATTFLLSFPAKMRRELVPFLSSSAAMELIRSYASRGIRGYGFARAEVPAEQLHNLSADYTTVLKSGTLEMLRDGRNVSATLAMSLTLGVLDYGVSPSGLAGIDGTWNVACTHSQLEPFEQVRTLRF</sequence>
<dbReference type="Proteomes" id="UP001321473">
    <property type="component" value="Unassembled WGS sequence"/>
</dbReference>
<evidence type="ECO:0000313" key="3">
    <source>
        <dbReference type="Proteomes" id="UP001321473"/>
    </source>
</evidence>
<evidence type="ECO:0000256" key="1">
    <source>
        <dbReference type="SAM" id="MobiDB-lite"/>
    </source>
</evidence>
<feature type="compositionally biased region" description="Basic and acidic residues" evidence="1">
    <location>
        <begin position="1"/>
        <end position="15"/>
    </location>
</feature>
<dbReference type="EMBL" id="JARKHS020030349">
    <property type="protein sequence ID" value="KAK8762218.1"/>
    <property type="molecule type" value="Genomic_DNA"/>
</dbReference>
<feature type="compositionally biased region" description="Pro residues" evidence="1">
    <location>
        <begin position="40"/>
        <end position="51"/>
    </location>
</feature>
<feature type="region of interest" description="Disordered" evidence="1">
    <location>
        <begin position="1"/>
        <end position="76"/>
    </location>
</feature>
<name>A0AAQ4DIC8_AMBAM</name>
<organism evidence="2 3">
    <name type="scientific">Amblyomma americanum</name>
    <name type="common">Lone star tick</name>
    <dbReference type="NCBI Taxonomy" id="6943"/>
    <lineage>
        <taxon>Eukaryota</taxon>
        <taxon>Metazoa</taxon>
        <taxon>Ecdysozoa</taxon>
        <taxon>Arthropoda</taxon>
        <taxon>Chelicerata</taxon>
        <taxon>Arachnida</taxon>
        <taxon>Acari</taxon>
        <taxon>Parasitiformes</taxon>
        <taxon>Ixodida</taxon>
        <taxon>Ixodoidea</taxon>
        <taxon>Ixodidae</taxon>
        <taxon>Amblyomminae</taxon>
        <taxon>Amblyomma</taxon>
    </lineage>
</organism>
<gene>
    <name evidence="2" type="ORF">V5799_026514</name>
</gene>
<keyword evidence="3" id="KW-1185">Reference proteome</keyword>
<protein>
    <submittedName>
        <fullName evidence="2">Uncharacterized protein</fullName>
    </submittedName>
</protein>